<organism evidence="8 9">
    <name type="scientific">Coccomyxa subellipsoidea (strain C-169)</name>
    <name type="common">Green microalga</name>
    <dbReference type="NCBI Taxonomy" id="574566"/>
    <lineage>
        <taxon>Eukaryota</taxon>
        <taxon>Viridiplantae</taxon>
        <taxon>Chlorophyta</taxon>
        <taxon>core chlorophytes</taxon>
        <taxon>Trebouxiophyceae</taxon>
        <taxon>Trebouxiophyceae incertae sedis</taxon>
        <taxon>Coccomyxaceae</taxon>
        <taxon>Coccomyxa</taxon>
        <taxon>Coccomyxa subellipsoidea</taxon>
    </lineage>
</organism>
<evidence type="ECO:0000256" key="4">
    <source>
        <dbReference type="ARBA" id="ARBA00022801"/>
    </source>
</evidence>
<dbReference type="Proteomes" id="UP000007264">
    <property type="component" value="Unassembled WGS sequence"/>
</dbReference>
<accession>I0Z456</accession>
<evidence type="ECO:0000256" key="6">
    <source>
        <dbReference type="ARBA" id="ARBA00023242"/>
    </source>
</evidence>
<dbReference type="PANTHER" id="PTHR12801">
    <property type="entry name" value="RNA EXONUCLEASE REXO1 / RECO3 FAMILY MEMBER-RELATED"/>
    <property type="match status" value="1"/>
</dbReference>
<dbReference type="InterPro" id="IPR013520">
    <property type="entry name" value="Ribonucl_H"/>
</dbReference>
<dbReference type="GO" id="GO:0004527">
    <property type="term" value="F:exonuclease activity"/>
    <property type="evidence" value="ECO:0007669"/>
    <property type="project" value="UniProtKB-KW"/>
</dbReference>
<evidence type="ECO:0000256" key="2">
    <source>
        <dbReference type="ARBA" id="ARBA00006357"/>
    </source>
</evidence>
<dbReference type="CDD" id="cd06145">
    <property type="entry name" value="REX1_like"/>
    <property type="match status" value="1"/>
</dbReference>
<dbReference type="SUPFAM" id="SSF53098">
    <property type="entry name" value="Ribonuclease H-like"/>
    <property type="match status" value="1"/>
</dbReference>
<dbReference type="EMBL" id="AGSI01000004">
    <property type="protein sequence ID" value="EIE25425.1"/>
    <property type="molecule type" value="Genomic_DNA"/>
</dbReference>
<dbReference type="RefSeq" id="XP_005649969.1">
    <property type="nucleotide sequence ID" value="XM_005649912.1"/>
</dbReference>
<keyword evidence="6" id="KW-0539">Nucleus</keyword>
<evidence type="ECO:0000313" key="9">
    <source>
        <dbReference type="Proteomes" id="UP000007264"/>
    </source>
</evidence>
<evidence type="ECO:0000313" key="8">
    <source>
        <dbReference type="EMBL" id="EIE25425.1"/>
    </source>
</evidence>
<dbReference type="InterPro" id="IPR034922">
    <property type="entry name" value="REX1-like_exo"/>
</dbReference>
<evidence type="ECO:0000256" key="3">
    <source>
        <dbReference type="ARBA" id="ARBA00022722"/>
    </source>
</evidence>
<feature type="domain" description="Exonuclease" evidence="7">
    <location>
        <begin position="84"/>
        <end position="241"/>
    </location>
</feature>
<dbReference type="AlphaFoldDB" id="I0Z456"/>
<comment type="similarity">
    <text evidence="2">Belongs to the REXO1/REXO3 family.</text>
</comment>
<sequence length="254" mass="27988">MSLQIDLSVSEAGCLFQDDSEPAQQKGQSVKKKRQPFPPKHYIATLEALKSSEYPLPIVGPDGKLECPEGYIATKAGGGDEEPALIGLDCEMCVTEEGFELTRISLVDHQGQVMLDQLVVPDNPITDYNTRYSGITAEMLAPVTTRLADIQVKFLELVPAEALLVGHALQNDLRALKILHANIIDTAFLYPHPKGPPYRSALRKLTEKFLKRQIQNGSHDSIDDARAAMELALLKFRYCTLPTSQHMPSCISAC</sequence>
<evidence type="ECO:0000256" key="1">
    <source>
        <dbReference type="ARBA" id="ARBA00004123"/>
    </source>
</evidence>
<dbReference type="PANTHER" id="PTHR12801:SF157">
    <property type="entry name" value="SMALL RNA DEGRADING NUCLEASE 5"/>
    <property type="match status" value="1"/>
</dbReference>
<reference evidence="8 9" key="1">
    <citation type="journal article" date="2012" name="Genome Biol.">
        <title>The genome of the polar eukaryotic microalga coccomyxa subellipsoidea reveals traits of cold adaptation.</title>
        <authorList>
            <person name="Blanc G."/>
            <person name="Agarkova I."/>
            <person name="Grimwood J."/>
            <person name="Kuo A."/>
            <person name="Brueggeman A."/>
            <person name="Dunigan D."/>
            <person name="Gurnon J."/>
            <person name="Ladunga I."/>
            <person name="Lindquist E."/>
            <person name="Lucas S."/>
            <person name="Pangilinan J."/>
            <person name="Proschold T."/>
            <person name="Salamov A."/>
            <person name="Schmutz J."/>
            <person name="Weeks D."/>
            <person name="Yamada T."/>
            <person name="Claverie J.M."/>
            <person name="Grigoriev I."/>
            <person name="Van Etten J."/>
            <person name="Lomsadze A."/>
            <person name="Borodovsky M."/>
        </authorList>
    </citation>
    <scope>NUCLEOTIDE SEQUENCE [LARGE SCALE GENOMIC DNA]</scope>
    <source>
        <strain evidence="8 9">C-169</strain>
    </source>
</reference>
<dbReference type="KEGG" id="csl:COCSUDRAFT_13461"/>
<dbReference type="STRING" id="574566.I0Z456"/>
<dbReference type="GO" id="GO:0003676">
    <property type="term" value="F:nucleic acid binding"/>
    <property type="evidence" value="ECO:0007669"/>
    <property type="project" value="InterPro"/>
</dbReference>
<dbReference type="FunFam" id="3.30.420.10:FF:000019">
    <property type="entry name" value="RNA exonuclease NEF-sp"/>
    <property type="match status" value="1"/>
</dbReference>
<gene>
    <name evidence="8" type="ORF">COCSUDRAFT_13461</name>
</gene>
<keyword evidence="5" id="KW-0269">Exonuclease</keyword>
<comment type="caution">
    <text evidence="8">The sequence shown here is derived from an EMBL/GenBank/DDBJ whole genome shotgun (WGS) entry which is preliminary data.</text>
</comment>
<dbReference type="InterPro" id="IPR012337">
    <property type="entry name" value="RNaseH-like_sf"/>
</dbReference>
<keyword evidence="3" id="KW-0540">Nuclease</keyword>
<keyword evidence="4" id="KW-0378">Hydrolase</keyword>
<dbReference type="OrthoDB" id="206335at2759"/>
<dbReference type="Pfam" id="PF00929">
    <property type="entry name" value="RNase_T"/>
    <property type="match status" value="1"/>
</dbReference>
<dbReference type="Gene3D" id="3.30.420.10">
    <property type="entry name" value="Ribonuclease H-like superfamily/Ribonuclease H"/>
    <property type="match status" value="1"/>
</dbReference>
<dbReference type="eggNOG" id="KOG2248">
    <property type="taxonomic scope" value="Eukaryota"/>
</dbReference>
<evidence type="ECO:0000259" key="7">
    <source>
        <dbReference type="SMART" id="SM00479"/>
    </source>
</evidence>
<keyword evidence="9" id="KW-1185">Reference proteome</keyword>
<evidence type="ECO:0000256" key="5">
    <source>
        <dbReference type="ARBA" id="ARBA00022839"/>
    </source>
</evidence>
<name>I0Z456_COCSC</name>
<dbReference type="GO" id="GO:0005634">
    <property type="term" value="C:nucleus"/>
    <property type="evidence" value="ECO:0007669"/>
    <property type="project" value="UniProtKB-SubCell"/>
</dbReference>
<proteinExistence type="inferred from homology"/>
<protein>
    <recommendedName>
        <fullName evidence="7">Exonuclease domain-containing protein</fullName>
    </recommendedName>
</protein>
<dbReference type="GeneID" id="17043427"/>
<comment type="subcellular location">
    <subcellularLocation>
        <location evidence="1">Nucleus</location>
    </subcellularLocation>
</comment>
<dbReference type="SMART" id="SM00479">
    <property type="entry name" value="EXOIII"/>
    <property type="match status" value="1"/>
</dbReference>
<dbReference type="InterPro" id="IPR047021">
    <property type="entry name" value="REXO1/3/4-like"/>
</dbReference>
<dbReference type="InterPro" id="IPR036397">
    <property type="entry name" value="RNaseH_sf"/>
</dbReference>